<reference evidence="5" key="1">
    <citation type="submission" date="2016-09" db="EMBL/GenBank/DDBJ databases">
        <authorList>
            <person name="Greninger A.L."/>
            <person name="Jerome K.R."/>
            <person name="Mcnair B."/>
            <person name="Wallis C."/>
            <person name="Fang F."/>
        </authorList>
    </citation>
    <scope>NUCLEOTIDE SEQUENCE [LARGE SCALE GENOMIC DNA]</scope>
    <source>
        <strain evidence="5">M6</strain>
    </source>
</reference>
<dbReference type="InterPro" id="IPR047618">
    <property type="entry name" value="QOR-like"/>
</dbReference>
<dbReference type="Pfam" id="PF08240">
    <property type="entry name" value="ADH_N"/>
    <property type="match status" value="1"/>
</dbReference>
<dbReference type="GO" id="GO:0035925">
    <property type="term" value="F:mRNA 3'-UTR AU-rich region binding"/>
    <property type="evidence" value="ECO:0007669"/>
    <property type="project" value="TreeGrafter"/>
</dbReference>
<dbReference type="InterPro" id="IPR020843">
    <property type="entry name" value="ER"/>
</dbReference>
<evidence type="ECO:0000313" key="4">
    <source>
        <dbReference type="EMBL" id="ODQ89663.1"/>
    </source>
</evidence>
<dbReference type="EMBL" id="MIHA01000009">
    <property type="protein sequence ID" value="ODQ89663.1"/>
    <property type="molecule type" value="Genomic_DNA"/>
</dbReference>
<dbReference type="InterPro" id="IPR036291">
    <property type="entry name" value="NAD(P)-bd_dom_sf"/>
</dbReference>
<dbReference type="PANTHER" id="PTHR48106">
    <property type="entry name" value="QUINONE OXIDOREDUCTASE PIG3-RELATED"/>
    <property type="match status" value="1"/>
</dbReference>
<name>A0A1E3RIH7_MYCFV</name>
<sequence>MKAVRMTGFGGTDVLQVADVDTPMPGPGEVLIEVTAAGIAFGDIMKRQGVFGTDIPLPSGLGQEVAGVVAGYGQGVTGMPVGTRVTALVEHGYAEYAVAPAHFAVPVPDGIDDAGAAALWIHGMTAYQTLVDAGELQPGSTVLVHAAAGGVGTLALQIAKTLGAATVIGAVGRPEKLDHVRRHRADVAVDYSERSWPQRVLDHTAGRGVDLVLDSVGGEIARQSLECLAPFGRIVTFGAASGTPGDLPAMALMNGNATVVGYSLNGWLRDRPERTVQTMRLLLTWAAQGEIEVTIGGRYPLDRVAEAHRAISDRRTVGKSVLIPRDSTSAR</sequence>
<feature type="domain" description="Enoyl reductase (ER)" evidence="3">
    <location>
        <begin position="10"/>
        <end position="322"/>
    </location>
</feature>
<dbReference type="SUPFAM" id="SSF51735">
    <property type="entry name" value="NAD(P)-binding Rossmann-fold domains"/>
    <property type="match status" value="1"/>
</dbReference>
<dbReference type="Proteomes" id="UP000094053">
    <property type="component" value="Unassembled WGS sequence"/>
</dbReference>
<evidence type="ECO:0000256" key="1">
    <source>
        <dbReference type="ARBA" id="ARBA00022857"/>
    </source>
</evidence>
<dbReference type="CDD" id="cd05286">
    <property type="entry name" value="QOR2"/>
    <property type="match status" value="1"/>
</dbReference>
<dbReference type="InterPro" id="IPR013149">
    <property type="entry name" value="ADH-like_C"/>
</dbReference>
<evidence type="ECO:0000313" key="5">
    <source>
        <dbReference type="Proteomes" id="UP000094053"/>
    </source>
</evidence>
<dbReference type="GO" id="GO:0005829">
    <property type="term" value="C:cytosol"/>
    <property type="evidence" value="ECO:0007669"/>
    <property type="project" value="TreeGrafter"/>
</dbReference>
<dbReference type="InterPro" id="IPR011032">
    <property type="entry name" value="GroES-like_sf"/>
</dbReference>
<dbReference type="GO" id="GO:0070402">
    <property type="term" value="F:NADPH binding"/>
    <property type="evidence" value="ECO:0007669"/>
    <property type="project" value="TreeGrafter"/>
</dbReference>
<keyword evidence="1" id="KW-0521">NADP</keyword>
<protein>
    <recommendedName>
        <fullName evidence="3">Enoyl reductase (ER) domain-containing protein</fullName>
    </recommendedName>
</protein>
<evidence type="ECO:0000256" key="2">
    <source>
        <dbReference type="ARBA" id="ARBA00023002"/>
    </source>
</evidence>
<keyword evidence="5" id="KW-1185">Reference proteome</keyword>
<organism evidence="4 5">
    <name type="scientific">Mycolicibacterium flavescens</name>
    <name type="common">Mycobacterium flavescens</name>
    <dbReference type="NCBI Taxonomy" id="1776"/>
    <lineage>
        <taxon>Bacteria</taxon>
        <taxon>Bacillati</taxon>
        <taxon>Actinomycetota</taxon>
        <taxon>Actinomycetes</taxon>
        <taxon>Mycobacteriales</taxon>
        <taxon>Mycobacteriaceae</taxon>
        <taxon>Mycolicibacterium</taxon>
    </lineage>
</organism>
<dbReference type="Gene3D" id="3.90.180.10">
    <property type="entry name" value="Medium-chain alcohol dehydrogenases, catalytic domain"/>
    <property type="match status" value="1"/>
</dbReference>
<accession>A0A1E3RIH7</accession>
<dbReference type="STRING" id="1776.BHQ18_13825"/>
<dbReference type="AlphaFoldDB" id="A0A1E3RIH7"/>
<dbReference type="GO" id="GO:0003960">
    <property type="term" value="F:quinone reductase (NADPH) activity"/>
    <property type="evidence" value="ECO:0007669"/>
    <property type="project" value="InterPro"/>
</dbReference>
<comment type="caution">
    <text evidence="4">The sequence shown here is derived from an EMBL/GenBank/DDBJ whole genome shotgun (WGS) entry which is preliminary data.</text>
</comment>
<keyword evidence="2" id="KW-0560">Oxidoreductase</keyword>
<dbReference type="InterPro" id="IPR013154">
    <property type="entry name" value="ADH-like_N"/>
</dbReference>
<dbReference type="Gene3D" id="3.40.50.720">
    <property type="entry name" value="NAD(P)-binding Rossmann-like Domain"/>
    <property type="match status" value="1"/>
</dbReference>
<dbReference type="PANTHER" id="PTHR48106:SF13">
    <property type="entry name" value="QUINONE OXIDOREDUCTASE-RELATED"/>
    <property type="match status" value="1"/>
</dbReference>
<dbReference type="SMART" id="SM00829">
    <property type="entry name" value="PKS_ER"/>
    <property type="match status" value="1"/>
</dbReference>
<dbReference type="SUPFAM" id="SSF50129">
    <property type="entry name" value="GroES-like"/>
    <property type="match status" value="1"/>
</dbReference>
<proteinExistence type="predicted"/>
<gene>
    <name evidence="4" type="ORF">BHQ18_13825</name>
</gene>
<evidence type="ECO:0000259" key="3">
    <source>
        <dbReference type="SMART" id="SM00829"/>
    </source>
</evidence>
<dbReference type="Pfam" id="PF00107">
    <property type="entry name" value="ADH_zinc_N"/>
    <property type="match status" value="1"/>
</dbReference>